<evidence type="ECO:0008006" key="3">
    <source>
        <dbReference type="Google" id="ProtNLM"/>
    </source>
</evidence>
<reference evidence="1 2" key="1">
    <citation type="submission" date="2022-07" db="EMBL/GenBank/DDBJ databases">
        <title>Novel species in genus cellulomonas.</title>
        <authorList>
            <person name="Ye L."/>
        </authorList>
    </citation>
    <scope>NUCLEOTIDE SEQUENCE [LARGE SCALE GENOMIC DNA]</scope>
    <source>
        <strain evidence="2">zg-B89</strain>
    </source>
</reference>
<name>A0ABY5KT25_9CELL</name>
<dbReference type="EMBL" id="CP101987">
    <property type="protein sequence ID" value="UUI72382.1"/>
    <property type="molecule type" value="Genomic_DNA"/>
</dbReference>
<dbReference type="Proteomes" id="UP001316384">
    <property type="component" value="Chromosome"/>
</dbReference>
<dbReference type="RefSeq" id="WP_256769425.1">
    <property type="nucleotide sequence ID" value="NZ_CP101987.1"/>
</dbReference>
<sequence length="146" mass="15638">MHRAAPVFDATLTSDAAWIVDRALRHDDLGFDDLLWGTVREVTLGPGARHDARLTDELLALRGRGNWAGFVPVAKHRRAAFLRRLHDHVLAAPPGSLAGHGRDGAGDALLGQLVGHLDVDDLDGVPRCLERAAGRAGLPARNALTL</sequence>
<protein>
    <recommendedName>
        <fullName evidence="3">DUF222 domain-containing protein</fullName>
    </recommendedName>
</protein>
<gene>
    <name evidence="1" type="ORF">NP048_02620</name>
</gene>
<keyword evidence="2" id="KW-1185">Reference proteome</keyword>
<accession>A0ABY5KT25</accession>
<evidence type="ECO:0000313" key="2">
    <source>
        <dbReference type="Proteomes" id="UP001316384"/>
    </source>
</evidence>
<proteinExistence type="predicted"/>
<evidence type="ECO:0000313" key="1">
    <source>
        <dbReference type="EMBL" id="UUI72382.1"/>
    </source>
</evidence>
<organism evidence="1 2">
    <name type="scientific">Cellulomonas xiejunii</name>
    <dbReference type="NCBI Taxonomy" id="2968083"/>
    <lineage>
        <taxon>Bacteria</taxon>
        <taxon>Bacillati</taxon>
        <taxon>Actinomycetota</taxon>
        <taxon>Actinomycetes</taxon>
        <taxon>Micrococcales</taxon>
        <taxon>Cellulomonadaceae</taxon>
        <taxon>Cellulomonas</taxon>
    </lineage>
</organism>